<dbReference type="EMBL" id="JAACXV010014549">
    <property type="protein sequence ID" value="KAF7266320.1"/>
    <property type="molecule type" value="Genomic_DNA"/>
</dbReference>
<proteinExistence type="predicted"/>
<organism evidence="1 2">
    <name type="scientific">Rhynchophorus ferrugineus</name>
    <name type="common">Red palm weevil</name>
    <name type="synonym">Curculio ferrugineus</name>
    <dbReference type="NCBI Taxonomy" id="354439"/>
    <lineage>
        <taxon>Eukaryota</taxon>
        <taxon>Metazoa</taxon>
        <taxon>Ecdysozoa</taxon>
        <taxon>Arthropoda</taxon>
        <taxon>Hexapoda</taxon>
        <taxon>Insecta</taxon>
        <taxon>Pterygota</taxon>
        <taxon>Neoptera</taxon>
        <taxon>Endopterygota</taxon>
        <taxon>Coleoptera</taxon>
        <taxon>Polyphaga</taxon>
        <taxon>Cucujiformia</taxon>
        <taxon>Curculionidae</taxon>
        <taxon>Dryophthorinae</taxon>
        <taxon>Rhynchophorus</taxon>
    </lineage>
</organism>
<accession>A0A834HWL4</accession>
<protein>
    <submittedName>
        <fullName evidence="1">Uncharacterized protein</fullName>
    </submittedName>
</protein>
<evidence type="ECO:0000313" key="1">
    <source>
        <dbReference type="EMBL" id="KAF7266320.1"/>
    </source>
</evidence>
<name>A0A834HWL4_RHYFE</name>
<comment type="caution">
    <text evidence="1">The sequence shown here is derived from an EMBL/GenBank/DDBJ whole genome shotgun (WGS) entry which is preliminary data.</text>
</comment>
<keyword evidence="2" id="KW-1185">Reference proteome</keyword>
<evidence type="ECO:0000313" key="2">
    <source>
        <dbReference type="Proteomes" id="UP000625711"/>
    </source>
</evidence>
<gene>
    <name evidence="1" type="ORF">GWI33_020348</name>
</gene>
<sequence length="95" mass="11207">MREEWQSDQSALFLWYIRLKGGREERQNREKARQAGAPVFRGWRFQWSRISKLMCPFWFNIPLKSPPSAKRGGIWEVRDASDSNERPVVGTVLLL</sequence>
<reference evidence="1" key="1">
    <citation type="submission" date="2020-08" db="EMBL/GenBank/DDBJ databases">
        <title>Genome sequencing and assembly of the red palm weevil Rhynchophorus ferrugineus.</title>
        <authorList>
            <person name="Dias G.B."/>
            <person name="Bergman C.M."/>
            <person name="Manee M."/>
        </authorList>
    </citation>
    <scope>NUCLEOTIDE SEQUENCE</scope>
    <source>
        <strain evidence="1">AA-2017</strain>
        <tissue evidence="1">Whole larva</tissue>
    </source>
</reference>
<dbReference type="Proteomes" id="UP000625711">
    <property type="component" value="Unassembled WGS sequence"/>
</dbReference>
<dbReference type="AlphaFoldDB" id="A0A834HWL4"/>